<dbReference type="InterPro" id="IPR045155">
    <property type="entry name" value="Beta-lactam_cat"/>
</dbReference>
<dbReference type="SUPFAM" id="SSF56601">
    <property type="entry name" value="beta-lactamase/transpeptidase-like"/>
    <property type="match status" value="1"/>
</dbReference>
<dbReference type="GO" id="GO:0030655">
    <property type="term" value="P:beta-lactam antibiotic catabolic process"/>
    <property type="evidence" value="ECO:0007669"/>
    <property type="project" value="InterPro"/>
</dbReference>
<keyword evidence="2" id="KW-0378">Hydrolase</keyword>
<organism evidence="2 3">
    <name type="scientific">Oceanobacillus halophilus</name>
    <dbReference type="NCBI Taxonomy" id="930130"/>
    <lineage>
        <taxon>Bacteria</taxon>
        <taxon>Bacillati</taxon>
        <taxon>Bacillota</taxon>
        <taxon>Bacilli</taxon>
        <taxon>Bacillales</taxon>
        <taxon>Bacillaceae</taxon>
        <taxon>Oceanobacillus</taxon>
    </lineage>
</organism>
<keyword evidence="3" id="KW-1185">Reference proteome</keyword>
<dbReference type="GO" id="GO:0008800">
    <property type="term" value="F:beta-lactamase activity"/>
    <property type="evidence" value="ECO:0007669"/>
    <property type="project" value="InterPro"/>
</dbReference>
<evidence type="ECO:0000313" key="2">
    <source>
        <dbReference type="EMBL" id="RKQ33445.1"/>
    </source>
</evidence>
<dbReference type="EMBL" id="RBZP01000006">
    <property type="protein sequence ID" value="RKQ33445.1"/>
    <property type="molecule type" value="Genomic_DNA"/>
</dbReference>
<dbReference type="GO" id="GO:0046677">
    <property type="term" value="P:response to antibiotic"/>
    <property type="evidence" value="ECO:0007669"/>
    <property type="project" value="InterPro"/>
</dbReference>
<comment type="caution">
    <text evidence="2">The sequence shown here is derived from an EMBL/GenBank/DDBJ whole genome shotgun (WGS) entry which is preliminary data.</text>
</comment>
<reference evidence="2 3" key="1">
    <citation type="journal article" date="2016" name="Int. J. Syst. Evol. Microbiol.">
        <title>Oceanobacillus halophilus sp. nov., a novel moderately halophilic bacterium from a hypersaline lake.</title>
        <authorList>
            <person name="Amoozegar M.A."/>
            <person name="Bagheri M."/>
            <person name="Makhdoumi A."/>
            <person name="Nikou M.M."/>
            <person name="Fazeli S.A.S."/>
            <person name="Schumann P."/>
            <person name="Sproer C."/>
            <person name="Sanchez-Porro C."/>
            <person name="Ventosa A."/>
        </authorList>
    </citation>
    <scope>NUCLEOTIDE SEQUENCE [LARGE SCALE GENOMIC DNA]</scope>
    <source>
        <strain evidence="2 3">DSM 23996</strain>
    </source>
</reference>
<dbReference type="PANTHER" id="PTHR35333">
    <property type="entry name" value="BETA-LACTAMASE"/>
    <property type="match status" value="1"/>
</dbReference>
<dbReference type="InterPro" id="IPR000871">
    <property type="entry name" value="Beta-lactam_class-A"/>
</dbReference>
<sequence>MIVLIIISSKGGERMQIDYLRSSLLEMLSEVSENFSICIHSSNGNITINAENQKKAASIVKLFILVEAFRQKEKGNLSFDDTVSIDKKRMVGGSGIITNLTESHVYSYRNLIELMIIVSDNTASNVLLDKLGINEINNLANQIGCEQTIITRKFMDYHAASKGFENYTSASDVCKLLQLLPKKNNILSDNSREQILDILAKQQFNHKLPSYFPEGTTFYHKTGEITGAEHDAGIFKNKQEMIPIAVLSDGWEENGRAQRYLAEIGRLIYKYAQ</sequence>
<dbReference type="Pfam" id="PF13354">
    <property type="entry name" value="Beta-lactamase2"/>
    <property type="match status" value="1"/>
</dbReference>
<gene>
    <name evidence="2" type="ORF">D8M06_09550</name>
</gene>
<evidence type="ECO:0000313" key="3">
    <source>
        <dbReference type="Proteomes" id="UP000269301"/>
    </source>
</evidence>
<feature type="domain" description="Beta-lactamase class A catalytic" evidence="1">
    <location>
        <begin position="43"/>
        <end position="241"/>
    </location>
</feature>
<dbReference type="Gene3D" id="3.40.710.10">
    <property type="entry name" value="DD-peptidase/beta-lactamase superfamily"/>
    <property type="match status" value="1"/>
</dbReference>
<proteinExistence type="predicted"/>
<evidence type="ECO:0000259" key="1">
    <source>
        <dbReference type="Pfam" id="PF13354"/>
    </source>
</evidence>
<dbReference type="Proteomes" id="UP000269301">
    <property type="component" value="Unassembled WGS sequence"/>
</dbReference>
<dbReference type="PANTHER" id="PTHR35333:SF3">
    <property type="entry name" value="BETA-LACTAMASE-TYPE TRANSPEPTIDASE FOLD CONTAINING PROTEIN"/>
    <property type="match status" value="1"/>
</dbReference>
<dbReference type="InterPro" id="IPR012338">
    <property type="entry name" value="Beta-lactam/transpept-like"/>
</dbReference>
<name>A0A495A1T4_9BACI</name>
<accession>A0A495A1T4</accession>
<dbReference type="AlphaFoldDB" id="A0A495A1T4"/>
<protein>
    <submittedName>
        <fullName evidence="2">Serine hydrolase</fullName>
    </submittedName>
</protein>